<dbReference type="PANTHER" id="PTHR15394">
    <property type="entry name" value="SERINE HYDROLASE RBBP9"/>
    <property type="match status" value="1"/>
</dbReference>
<gene>
    <name evidence="2" type="ORF">H9651_01555</name>
</gene>
<dbReference type="EMBL" id="JACSQP010000001">
    <property type="protein sequence ID" value="MBD7956320.1"/>
    <property type="molecule type" value="Genomic_DNA"/>
</dbReference>
<name>A0ABR8RYK8_9MICO</name>
<dbReference type="InterPro" id="IPR010662">
    <property type="entry name" value="RBBP9/YdeN"/>
</dbReference>
<dbReference type="InterPro" id="IPR000073">
    <property type="entry name" value="AB_hydrolase_1"/>
</dbReference>
<dbReference type="SUPFAM" id="SSF53474">
    <property type="entry name" value="alpha/beta-Hydrolases"/>
    <property type="match status" value="1"/>
</dbReference>
<reference evidence="2 3" key="1">
    <citation type="submission" date="2020-08" db="EMBL/GenBank/DDBJ databases">
        <title>A Genomic Blueprint of the Chicken Gut Microbiome.</title>
        <authorList>
            <person name="Gilroy R."/>
            <person name="Ravi A."/>
            <person name="Getino M."/>
            <person name="Pursley I."/>
            <person name="Horton D.L."/>
            <person name="Alikhan N.-F."/>
            <person name="Baker D."/>
            <person name="Gharbi K."/>
            <person name="Hall N."/>
            <person name="Watson M."/>
            <person name="Adriaenssens E.M."/>
            <person name="Foster-Nyarko E."/>
            <person name="Jarju S."/>
            <person name="Secka A."/>
            <person name="Antonio M."/>
            <person name="Oren A."/>
            <person name="Chaudhuri R."/>
            <person name="La Ragione R.M."/>
            <person name="Hildebrand F."/>
            <person name="Pallen M.J."/>
        </authorList>
    </citation>
    <scope>NUCLEOTIDE SEQUENCE [LARGE SCALE GENOMIC DNA]</scope>
    <source>
        <strain evidence="2 3">Sa4CUA7</strain>
    </source>
</reference>
<dbReference type="Pfam" id="PF12697">
    <property type="entry name" value="Abhydrolase_6"/>
    <property type="match status" value="1"/>
</dbReference>
<sequence length="181" mass="19362">MSVDVVFLHGAGPGAFDADARLADSLAGELGAGYTVHRPRFPEDDLDDLRWFDALTAALATARAPLVLVGHSAGGYMLLRYLANRPVTTPVAAMCLIAAPFPGGDAEWTFDDFELPADIDRHLPVDAAVRLYASEDDAIVPFAHRDLYAAAIPRARVRTVTGGHQIGDDLRIVAADIRALT</sequence>
<dbReference type="GO" id="GO:0016787">
    <property type="term" value="F:hydrolase activity"/>
    <property type="evidence" value="ECO:0007669"/>
    <property type="project" value="UniProtKB-KW"/>
</dbReference>
<proteinExistence type="predicted"/>
<dbReference type="RefSeq" id="WP_191717336.1">
    <property type="nucleotide sequence ID" value="NZ_JACSQP010000001.1"/>
</dbReference>
<accession>A0ABR8RYK8</accession>
<comment type="caution">
    <text evidence="2">The sequence shown here is derived from an EMBL/GenBank/DDBJ whole genome shotgun (WGS) entry which is preliminary data.</text>
</comment>
<dbReference type="Proteomes" id="UP000648352">
    <property type="component" value="Unassembled WGS sequence"/>
</dbReference>
<keyword evidence="3" id="KW-1185">Reference proteome</keyword>
<evidence type="ECO:0000313" key="2">
    <source>
        <dbReference type="EMBL" id="MBD7956320.1"/>
    </source>
</evidence>
<evidence type="ECO:0000313" key="3">
    <source>
        <dbReference type="Proteomes" id="UP000648352"/>
    </source>
</evidence>
<evidence type="ECO:0000259" key="1">
    <source>
        <dbReference type="Pfam" id="PF12697"/>
    </source>
</evidence>
<protein>
    <submittedName>
        <fullName evidence="2">Alpha/beta fold hydrolase</fullName>
    </submittedName>
</protein>
<organism evidence="2 3">
    <name type="scientific">Microbacterium pullorum</name>
    <dbReference type="NCBI Taxonomy" id="2762236"/>
    <lineage>
        <taxon>Bacteria</taxon>
        <taxon>Bacillati</taxon>
        <taxon>Actinomycetota</taxon>
        <taxon>Actinomycetes</taxon>
        <taxon>Micrococcales</taxon>
        <taxon>Microbacteriaceae</taxon>
        <taxon>Microbacterium</taxon>
    </lineage>
</organism>
<feature type="domain" description="AB hydrolase-1" evidence="1">
    <location>
        <begin position="5"/>
        <end position="146"/>
    </location>
</feature>
<dbReference type="PANTHER" id="PTHR15394:SF3">
    <property type="entry name" value="SERINE HYDROLASE RBBP9"/>
    <property type="match status" value="1"/>
</dbReference>
<dbReference type="InterPro" id="IPR029058">
    <property type="entry name" value="AB_hydrolase_fold"/>
</dbReference>
<dbReference type="Gene3D" id="3.40.50.1820">
    <property type="entry name" value="alpha/beta hydrolase"/>
    <property type="match status" value="1"/>
</dbReference>
<keyword evidence="2" id="KW-0378">Hydrolase</keyword>